<feature type="compositionally biased region" description="Basic residues" evidence="23">
    <location>
        <begin position="73"/>
        <end position="84"/>
    </location>
</feature>
<dbReference type="Gene3D" id="3.90.320.10">
    <property type="match status" value="1"/>
</dbReference>
<evidence type="ECO:0000256" key="19">
    <source>
        <dbReference type="ARBA" id="ARBA00023242"/>
    </source>
</evidence>
<dbReference type="FunFam" id="3.40.50.300:FF:001170">
    <property type="entry name" value="DNA replication helicase Dna2"/>
    <property type="match status" value="1"/>
</dbReference>
<dbReference type="Gene3D" id="3.40.50.300">
    <property type="entry name" value="P-loop containing nucleotide triphosphate hydrolases"/>
    <property type="match status" value="2"/>
</dbReference>
<feature type="region of interest" description="Disordered" evidence="23">
    <location>
        <begin position="354"/>
        <end position="373"/>
    </location>
</feature>
<evidence type="ECO:0000256" key="13">
    <source>
        <dbReference type="ARBA" id="ARBA00022840"/>
    </source>
</evidence>
<evidence type="ECO:0000256" key="21">
    <source>
        <dbReference type="ARBA" id="ARBA00047995"/>
    </source>
</evidence>
<keyword evidence="29" id="KW-1185">Reference proteome</keyword>
<dbReference type="GO" id="GO:0005634">
    <property type="term" value="C:nucleus"/>
    <property type="evidence" value="ECO:0007669"/>
    <property type="project" value="UniProtKB-SubCell"/>
</dbReference>
<dbReference type="Proteomes" id="UP001152607">
    <property type="component" value="Unassembled WGS sequence"/>
</dbReference>
<evidence type="ECO:0000256" key="6">
    <source>
        <dbReference type="ARBA" id="ARBA00022722"/>
    </source>
</evidence>
<dbReference type="EC" id="3.6.4.12" evidence="22"/>
<evidence type="ECO:0000313" key="29">
    <source>
        <dbReference type="Proteomes" id="UP001152607"/>
    </source>
</evidence>
<keyword evidence="14 22" id="KW-0408">Iron</keyword>
<evidence type="ECO:0000256" key="3">
    <source>
        <dbReference type="ARBA" id="ARBA00007913"/>
    </source>
</evidence>
<evidence type="ECO:0000259" key="24">
    <source>
        <dbReference type="Pfam" id="PF08696"/>
    </source>
</evidence>
<dbReference type="InterPro" id="IPR027417">
    <property type="entry name" value="P-loop_NTPase"/>
</dbReference>
<keyword evidence="8 22" id="KW-0547">Nucleotide-binding</keyword>
<feature type="region of interest" description="Disordered" evidence="23">
    <location>
        <begin position="73"/>
        <end position="105"/>
    </location>
</feature>
<gene>
    <name evidence="28" type="ORF">PDIGIT_LOCUS775</name>
</gene>
<feature type="domain" description="DNA2 rift barrel" evidence="27">
    <location>
        <begin position="992"/>
        <end position="1083"/>
    </location>
</feature>
<keyword evidence="7 22" id="KW-0479">Metal-binding</keyword>
<dbReference type="Pfam" id="PF13086">
    <property type="entry name" value="AAA_11"/>
    <property type="match status" value="2"/>
</dbReference>
<keyword evidence="16 22" id="KW-0238">DNA-binding</keyword>
<dbReference type="OrthoDB" id="6513042at2759"/>
<evidence type="ECO:0000256" key="4">
    <source>
        <dbReference type="ARBA" id="ARBA00022485"/>
    </source>
</evidence>
<comment type="similarity">
    <text evidence="3 22">Belongs to the DNA2/NAM7 helicase family.</text>
</comment>
<evidence type="ECO:0000313" key="28">
    <source>
        <dbReference type="EMBL" id="CAI6246025.1"/>
    </source>
</evidence>
<protein>
    <recommendedName>
        <fullName evidence="22">DNA replication ATP-dependent helicase/nuclease</fullName>
        <ecNumber evidence="22">3.1.-.-</ecNumber>
        <ecNumber evidence="22">3.6.4.12</ecNumber>
    </recommendedName>
</protein>
<dbReference type="InterPro" id="IPR041679">
    <property type="entry name" value="DNA2/NAM7-like_C"/>
</dbReference>
<keyword evidence="13 22" id="KW-0067">ATP-binding</keyword>
<dbReference type="EMBL" id="CAOQHR010000001">
    <property type="protein sequence ID" value="CAI6246025.1"/>
    <property type="molecule type" value="Genomic_DNA"/>
</dbReference>
<dbReference type="SUPFAM" id="SSF52540">
    <property type="entry name" value="P-loop containing nucleoside triphosphate hydrolases"/>
    <property type="match status" value="1"/>
</dbReference>
<keyword evidence="5 22" id="KW-0235">DNA replication</keyword>
<keyword evidence="9" id="KW-0255">Endonuclease</keyword>
<evidence type="ECO:0000256" key="20">
    <source>
        <dbReference type="ARBA" id="ARBA00023268"/>
    </source>
</evidence>
<keyword evidence="20 22" id="KW-0511">Multifunctional enzyme</keyword>
<dbReference type="GO" id="GO:0017108">
    <property type="term" value="F:5'-flap endonuclease activity"/>
    <property type="evidence" value="ECO:0007669"/>
    <property type="project" value="UniProtKB-UniRule"/>
</dbReference>
<evidence type="ECO:0000256" key="16">
    <source>
        <dbReference type="ARBA" id="ARBA00023125"/>
    </source>
</evidence>
<dbReference type="GO" id="GO:0017116">
    <property type="term" value="F:single-stranded DNA helicase activity"/>
    <property type="evidence" value="ECO:0007669"/>
    <property type="project" value="UniProtKB-UniRule"/>
</dbReference>
<dbReference type="InterPro" id="IPR011604">
    <property type="entry name" value="PDDEXK-like_dom_sf"/>
</dbReference>
<dbReference type="Pfam" id="PF08696">
    <property type="entry name" value="Dna2"/>
    <property type="match status" value="1"/>
</dbReference>
<dbReference type="GO" id="GO:0071932">
    <property type="term" value="P:replication fork reversal"/>
    <property type="evidence" value="ECO:0007669"/>
    <property type="project" value="TreeGrafter"/>
</dbReference>
<comment type="cofactor">
    <cofactor evidence="1">
        <name>[4Fe-4S] cluster</name>
        <dbReference type="ChEBI" id="CHEBI:49883"/>
    </cofactor>
</comment>
<keyword evidence="12 22" id="KW-0347">Helicase</keyword>
<dbReference type="InterPro" id="IPR047187">
    <property type="entry name" value="SF1_C_Upf1"/>
</dbReference>
<dbReference type="PANTHER" id="PTHR10887:SF433">
    <property type="entry name" value="DNA REPLICATION ATP-DEPENDENT HELICASE_NUCLEASE DNA2"/>
    <property type="match status" value="1"/>
</dbReference>
<evidence type="ECO:0000256" key="12">
    <source>
        <dbReference type="ARBA" id="ARBA00022806"/>
    </source>
</evidence>
<evidence type="ECO:0000256" key="11">
    <source>
        <dbReference type="ARBA" id="ARBA00022801"/>
    </source>
</evidence>
<evidence type="ECO:0000256" key="9">
    <source>
        <dbReference type="ARBA" id="ARBA00022759"/>
    </source>
</evidence>
<feature type="compositionally biased region" description="Polar residues" evidence="23">
    <location>
        <begin position="8"/>
        <end position="31"/>
    </location>
</feature>
<dbReference type="GO" id="GO:0005739">
    <property type="term" value="C:mitochondrion"/>
    <property type="evidence" value="ECO:0007669"/>
    <property type="project" value="UniProtKB-SubCell"/>
</dbReference>
<dbReference type="Pfam" id="PF13087">
    <property type="entry name" value="AAA_12"/>
    <property type="match status" value="1"/>
</dbReference>
<proteinExistence type="inferred from homology"/>
<dbReference type="CDD" id="cd18041">
    <property type="entry name" value="DEXXQc_DNA2"/>
    <property type="match status" value="1"/>
</dbReference>
<dbReference type="InterPro" id="IPR026851">
    <property type="entry name" value="Dna2/JHS1_DEXXQ-box"/>
</dbReference>
<dbReference type="EC" id="3.1.-.-" evidence="22"/>
<dbReference type="GO" id="GO:0005694">
    <property type="term" value="C:chromosome"/>
    <property type="evidence" value="ECO:0007669"/>
    <property type="project" value="UniProtKB-SubCell"/>
</dbReference>
<dbReference type="InterPro" id="IPR048459">
    <property type="entry name" value="DNA2_Rift"/>
</dbReference>
<comment type="subcellular location">
    <subcellularLocation>
        <location evidence="2">Mitochondrion</location>
    </subcellularLocation>
    <subcellularLocation>
        <location evidence="22">Nucleus</location>
    </subcellularLocation>
    <subcellularLocation>
        <location evidence="22">Chromosome</location>
    </subcellularLocation>
</comment>
<evidence type="ECO:0000256" key="8">
    <source>
        <dbReference type="ARBA" id="ARBA00022741"/>
    </source>
</evidence>
<feature type="compositionally biased region" description="Polar residues" evidence="23">
    <location>
        <begin position="130"/>
        <end position="144"/>
    </location>
</feature>
<dbReference type="CDD" id="cd18808">
    <property type="entry name" value="SF1_C_Upf1"/>
    <property type="match status" value="1"/>
</dbReference>
<evidence type="ECO:0000256" key="15">
    <source>
        <dbReference type="ARBA" id="ARBA00023014"/>
    </source>
</evidence>
<dbReference type="GO" id="GO:0051539">
    <property type="term" value="F:4 iron, 4 sulfur cluster binding"/>
    <property type="evidence" value="ECO:0007669"/>
    <property type="project" value="UniProtKB-UniRule"/>
</dbReference>
<evidence type="ECO:0000256" key="17">
    <source>
        <dbReference type="ARBA" id="ARBA00023128"/>
    </source>
</evidence>
<keyword evidence="18 22" id="KW-0234">DNA repair</keyword>
<evidence type="ECO:0000256" key="2">
    <source>
        <dbReference type="ARBA" id="ARBA00004173"/>
    </source>
</evidence>
<keyword evidence="4 22" id="KW-0004">4Fe-4S</keyword>
<keyword evidence="17" id="KW-0496">Mitochondrion</keyword>
<evidence type="ECO:0000256" key="7">
    <source>
        <dbReference type="ARBA" id="ARBA00022723"/>
    </source>
</evidence>
<dbReference type="GO" id="GO:0003677">
    <property type="term" value="F:DNA binding"/>
    <property type="evidence" value="ECO:0007669"/>
    <property type="project" value="UniProtKB-UniRule"/>
</dbReference>
<organism evidence="28 29">
    <name type="scientific">Periconia digitata</name>
    <dbReference type="NCBI Taxonomy" id="1303443"/>
    <lineage>
        <taxon>Eukaryota</taxon>
        <taxon>Fungi</taxon>
        <taxon>Dikarya</taxon>
        <taxon>Ascomycota</taxon>
        <taxon>Pezizomycotina</taxon>
        <taxon>Dothideomycetes</taxon>
        <taxon>Pleosporomycetidae</taxon>
        <taxon>Pleosporales</taxon>
        <taxon>Massarineae</taxon>
        <taxon>Periconiaceae</taxon>
        <taxon>Periconia</taxon>
    </lineage>
</organism>
<keyword evidence="22" id="KW-0158">Chromosome</keyword>
<evidence type="ECO:0000256" key="14">
    <source>
        <dbReference type="ARBA" id="ARBA00023004"/>
    </source>
</evidence>
<evidence type="ECO:0000259" key="27">
    <source>
        <dbReference type="Pfam" id="PF21123"/>
    </source>
</evidence>
<comment type="function">
    <text evidence="22">Key enzyme involved in DNA replication and DNA repair. Involved in Okazaki fragments processing by cleaving long flaps that escape FEN1: flaps that are longer than 27 nucleotides are coated by replication protein A complex (RPA), leading to recruit DNA2 which cleaves the flap until it is too short to bind RPA and becomes a substrate for FEN1. Also involved in 5'-end resection of DNA during double-strand break (DSB) repair by mediating the cleavage of 5'-ssDNA.</text>
</comment>
<keyword evidence="10 22" id="KW-0227">DNA damage</keyword>
<keyword evidence="15 22" id="KW-0411">Iron-sulfur</keyword>
<dbReference type="GO" id="GO:0046872">
    <property type="term" value="F:metal ion binding"/>
    <property type="evidence" value="ECO:0007669"/>
    <property type="project" value="UniProtKB-UniRule"/>
</dbReference>
<accession>A0A9W4U4X5</accession>
<evidence type="ECO:0000259" key="26">
    <source>
        <dbReference type="Pfam" id="PF13087"/>
    </source>
</evidence>
<feature type="domain" description="DNA2/NAM7 helicase helicase" evidence="25">
    <location>
        <begin position="1183"/>
        <end position="1270"/>
    </location>
</feature>
<feature type="domain" description="DNA2/NAM7 helicase-like C-terminal" evidence="26">
    <location>
        <begin position="1359"/>
        <end position="1602"/>
    </location>
</feature>
<evidence type="ECO:0000256" key="23">
    <source>
        <dbReference type="SAM" id="MobiDB-lite"/>
    </source>
</evidence>
<dbReference type="GO" id="GO:0033567">
    <property type="term" value="P:DNA replication, Okazaki fragment processing"/>
    <property type="evidence" value="ECO:0007669"/>
    <property type="project" value="UniProtKB-UniRule"/>
</dbReference>
<dbReference type="GO" id="GO:0005524">
    <property type="term" value="F:ATP binding"/>
    <property type="evidence" value="ECO:0007669"/>
    <property type="project" value="UniProtKB-UniRule"/>
</dbReference>
<dbReference type="PANTHER" id="PTHR10887">
    <property type="entry name" value="DNA2/NAM7 HELICASE FAMILY"/>
    <property type="match status" value="1"/>
</dbReference>
<feature type="domain" description="DNA replication factor Dna2 N-terminal" evidence="24">
    <location>
        <begin position="618"/>
        <end position="818"/>
    </location>
</feature>
<dbReference type="GO" id="GO:0006281">
    <property type="term" value="P:DNA repair"/>
    <property type="evidence" value="ECO:0007669"/>
    <property type="project" value="UniProtKB-KW"/>
</dbReference>
<dbReference type="InterPro" id="IPR045055">
    <property type="entry name" value="DNA2/NAM7-like"/>
</dbReference>
<comment type="caution">
    <text evidence="28">The sequence shown here is derived from an EMBL/GenBank/DDBJ whole genome shotgun (WGS) entry which is preliminary data.</text>
</comment>
<sequence>MALGRFGSSRQSIRLPSPASAQLSRLRQWRSTGAFPSSSPARFPPSRSTDAPPNARKCSMTRQTSFFDQLHHQKHSKHQWHRQRNYSNGAPPDRHVVSGPPILPSSQTRAKLNKFQFVPSLSVPDHNMSKTDTPVDSTAKNTARTPDPKTASLKIGPPPSTPATRLPLAELIGNVDHSDRYNRNHAVSPEEQLCWRGSQPVHTPLPRKQKRARSSSPVAPSQDDQRPQEPPLRELRTPQADPVLELWNRYTNTRDTPSRRNVAFAHLISEASPRSSATAGSVSGLRRWASCGLEFPTSTRKKRKVVGTFEPMEELREDVFGQPSSDGAFNGQGNVPEKSKLALMMQKMRDTIPSPRIGDCMQMPSSSSPLPDPDRLAMTAIDSPLKRFVCNPNHPTQPQPEALAESKTVLPDFQSSTEVAQKSFSSSSDDFGDPDLDAVMVNVLDTSTQRLPRPLNNQVHHQAQLENNFLDTGSSRVMVSPVVDDPSDDDEFGLDEEILAADLEHVASLYDSRPEASPGRLQTESVLNVQENMFTSETVSAPPVISLIDDDDEFGDDIDADEFAAAEIAATQAPVTTSQHDTRTIQRYLIKSVDERFWVTERNIKLPQKILLVEEERTKLFKIIVLREAWYDTPCTPDSFVHVIGQFSNAGECVVDNNHNMIILHPDHLISATVVADSFGCLRRAVLQDRIKATSNANPPMLYGTLLHELFQEALKENRWDTQFFLEIIDRLLPSKYETILEIDSSCEEVKAHLASKLPEMQSWAELFVRARPKEDAIVRERSGKQSILSVNKLLDVEQHVWSPMYGLKGNIDATVQVTVQDDQGERTLTVPFEIKTGRASANFAHVAQTALYSLLLSNRYDINVAYGILYYLESSDTSRIPTIREDIIHMIIKRNELACYVRDRIELPPLLNQDFKCQKCYAQESCFLYHKLVEDGQGESLNLKAKERFDELVKSLKVSDQAFMKKWDTLLTKEESDMMKFRRELWSMLSAEREKLGRCFANVVLEPGSGHEEKNGQKINRYTYTFIKPQVKPGFSFTESQLVIGEPIVISDEEGHFALANGYVTNVRKRRITVAVDRRLHNTRTRLPGFDSETNQTFAGIMEVEKDVATQPEFHVAEEPVSYRLDKDEFSNGMAAARNNLIQIMDDSVHKAKTLRSLIVEGRPPTFETQPETISHSNGNNMNADQHAAISKVMSANDYALILGMPGTGKTTTIAHIIRTLVAKGKSVLLTSYTHTAVDNILLKLRNDKMDILRLGAPTKIHPEVREFATLAAGSKDSLQELKNSWMDPPVVATTCLTINHPIFNQRVFDYCIVDEASQITLPVCLGPIRMAEKFVLVGDHYQLPPLVQNKQAQEGGLDISLFRLLCEAHPGAVTSLEHQYRMCADIMLLSNTFIYSGRLKCGTLSVASRQLSLPNGLGLDHFYQRHHSSNSLLNLMCPGPTSTVCWLSRSISPSAPVVFINTDSISTHLEAQSGSRITNVTESRLATQLTLSLLSLGVPADEVGIIAFYRSQLALLRSSLSSANTKTQTSDSATANTGPEIPAVELHTADKFQGRDKEVVIVSCVRSNENGVVGDLLKDRRRINVALTRARSKLIILGSEMTLSTNDLLRDMVSLCRCQGWVIDVDRDMLDGHAFDEGFSQLSKTPGSVMRQSDRVLAAPRSPTPSPTKKRKVLRDITDASAGGNRNVQPLKSKRVACQLSETSPLSGKRVGFRAPNTVCKANQKGVLGGRHVLSNVFYDAL</sequence>
<feature type="compositionally biased region" description="Low complexity" evidence="23">
    <location>
        <begin position="34"/>
        <end position="48"/>
    </location>
</feature>
<dbReference type="InterPro" id="IPR014808">
    <property type="entry name" value="DNA_replication_fac_Dna2_N"/>
</dbReference>
<feature type="domain" description="DNA2/NAM7 helicase helicase" evidence="25">
    <location>
        <begin position="1291"/>
        <end position="1351"/>
    </location>
</feature>
<feature type="region of interest" description="Disordered" evidence="23">
    <location>
        <begin position="1"/>
        <end position="58"/>
    </location>
</feature>
<dbReference type="CDD" id="cd22318">
    <property type="entry name" value="DNA2_N-like"/>
    <property type="match status" value="1"/>
</dbReference>
<keyword evidence="6 22" id="KW-0540">Nuclease</keyword>
<evidence type="ECO:0000256" key="1">
    <source>
        <dbReference type="ARBA" id="ARBA00001966"/>
    </source>
</evidence>
<feature type="region of interest" description="Disordered" evidence="23">
    <location>
        <begin position="192"/>
        <end position="240"/>
    </location>
</feature>
<evidence type="ECO:0000256" key="18">
    <source>
        <dbReference type="ARBA" id="ARBA00023204"/>
    </source>
</evidence>
<feature type="compositionally biased region" description="Basic and acidic residues" evidence="23">
    <location>
        <begin position="223"/>
        <end position="236"/>
    </location>
</feature>
<keyword evidence="11 22" id="KW-0378">Hydrolase</keyword>
<evidence type="ECO:0000259" key="25">
    <source>
        <dbReference type="Pfam" id="PF13086"/>
    </source>
</evidence>
<dbReference type="FunFam" id="3.90.320.10:FF:000001">
    <property type="entry name" value="DNA replication helicase Dna2"/>
    <property type="match status" value="1"/>
</dbReference>
<feature type="region of interest" description="Disordered" evidence="23">
    <location>
        <begin position="121"/>
        <end position="165"/>
    </location>
</feature>
<keyword evidence="19 22" id="KW-0539">Nucleus</keyword>
<dbReference type="Pfam" id="PF21123">
    <property type="entry name" value="Dna2_Rift"/>
    <property type="match status" value="1"/>
</dbReference>
<reference evidence="28" key="1">
    <citation type="submission" date="2023-01" db="EMBL/GenBank/DDBJ databases">
        <authorList>
            <person name="Van Ghelder C."/>
            <person name="Rancurel C."/>
        </authorList>
    </citation>
    <scope>NUCLEOTIDE SEQUENCE</scope>
    <source>
        <strain evidence="28">CNCM I-4278</strain>
    </source>
</reference>
<name>A0A9W4U4X5_9PLEO</name>
<evidence type="ECO:0000256" key="5">
    <source>
        <dbReference type="ARBA" id="ARBA00022705"/>
    </source>
</evidence>
<evidence type="ECO:0000256" key="10">
    <source>
        <dbReference type="ARBA" id="ARBA00022763"/>
    </source>
</evidence>
<evidence type="ECO:0000256" key="22">
    <source>
        <dbReference type="RuleBase" id="RU367041"/>
    </source>
</evidence>
<comment type="catalytic activity">
    <reaction evidence="21 22">
        <text>ATP + H2O = ADP + phosphate + H(+)</text>
        <dbReference type="Rhea" id="RHEA:13065"/>
        <dbReference type="ChEBI" id="CHEBI:15377"/>
        <dbReference type="ChEBI" id="CHEBI:15378"/>
        <dbReference type="ChEBI" id="CHEBI:30616"/>
        <dbReference type="ChEBI" id="CHEBI:43474"/>
        <dbReference type="ChEBI" id="CHEBI:456216"/>
        <dbReference type="EC" id="3.6.4.12"/>
    </reaction>
</comment>
<dbReference type="InterPro" id="IPR041677">
    <property type="entry name" value="DNA2/NAM7_AAA_11"/>
</dbReference>